<dbReference type="PANTHER" id="PTHR42695">
    <property type="entry name" value="GLUTAMINE AMIDOTRANSFERASE YLR126C-RELATED"/>
    <property type="match status" value="1"/>
</dbReference>
<keyword evidence="3" id="KW-1185">Reference proteome</keyword>
<dbReference type="InterPro" id="IPR044992">
    <property type="entry name" value="ChyE-like"/>
</dbReference>
<proteinExistence type="predicted"/>
<accession>A0ABY6IW62</accession>
<reference evidence="2" key="1">
    <citation type="submission" date="2022-10" db="EMBL/GenBank/DDBJ databases">
        <title>Chitinophaga sp. nov., isolated from soil.</title>
        <authorList>
            <person name="Jeon C.O."/>
        </authorList>
    </citation>
    <scope>NUCLEOTIDE SEQUENCE</scope>
    <source>
        <strain evidence="2">R8</strain>
    </source>
</reference>
<gene>
    <name evidence="2" type="ORF">MKQ68_16120</name>
</gene>
<evidence type="ECO:0000313" key="3">
    <source>
        <dbReference type="Proteomes" id="UP001162741"/>
    </source>
</evidence>
<feature type="domain" description="Glutamine amidotransferase" evidence="1">
    <location>
        <begin position="25"/>
        <end position="182"/>
    </location>
</feature>
<dbReference type="InterPro" id="IPR029062">
    <property type="entry name" value="Class_I_gatase-like"/>
</dbReference>
<name>A0ABY6IW62_9BACT</name>
<keyword evidence="2" id="KW-0315">Glutamine amidotransferase</keyword>
<evidence type="ECO:0000259" key="1">
    <source>
        <dbReference type="Pfam" id="PF00117"/>
    </source>
</evidence>
<dbReference type="Proteomes" id="UP001162741">
    <property type="component" value="Chromosome"/>
</dbReference>
<evidence type="ECO:0000313" key="2">
    <source>
        <dbReference type="EMBL" id="UYQ91617.1"/>
    </source>
</evidence>
<organism evidence="2 3">
    <name type="scientific">Chitinophaga horti</name>
    <dbReference type="NCBI Taxonomy" id="2920382"/>
    <lineage>
        <taxon>Bacteria</taxon>
        <taxon>Pseudomonadati</taxon>
        <taxon>Bacteroidota</taxon>
        <taxon>Chitinophagia</taxon>
        <taxon>Chitinophagales</taxon>
        <taxon>Chitinophagaceae</taxon>
        <taxon>Chitinophaga</taxon>
    </lineage>
</organism>
<dbReference type="SUPFAM" id="SSF52317">
    <property type="entry name" value="Class I glutamine amidotransferase-like"/>
    <property type="match status" value="1"/>
</dbReference>
<dbReference type="InterPro" id="IPR017926">
    <property type="entry name" value="GATASE"/>
</dbReference>
<dbReference type="PROSITE" id="PS51273">
    <property type="entry name" value="GATASE_TYPE_1"/>
    <property type="match status" value="1"/>
</dbReference>
<dbReference type="EMBL" id="CP107006">
    <property type="protein sequence ID" value="UYQ91617.1"/>
    <property type="molecule type" value="Genomic_DNA"/>
</dbReference>
<dbReference type="CDD" id="cd01741">
    <property type="entry name" value="GATase1_1"/>
    <property type="match status" value="1"/>
</dbReference>
<dbReference type="Pfam" id="PF00117">
    <property type="entry name" value="GATase"/>
    <property type="match status" value="1"/>
</dbReference>
<sequence length="226" mass="25742">MHIHYFQHVPFEGLGCIADWIARKGHQVSATHWYKQETPPALDAVDWLIVLGGPMGVYDQDRYPWLEVEKNYIRDAVAQGKRVLGICLGAQLVAAALGAKVYPNKEKEIGWFPVHFEKAHPLVDFMPVTEMVFHWHGDTFDLPENAVRFASTPACRNQAFIYGERTVGLQFHFEATATSVDDMIHHGKEELIEATYIQRAEEIRAGNGHIAINNQLMFTLLDRMEK</sequence>
<protein>
    <submittedName>
        <fullName evidence="2">Type 1 glutamine amidotransferase</fullName>
    </submittedName>
</protein>
<dbReference type="Gene3D" id="3.40.50.880">
    <property type="match status" value="1"/>
</dbReference>
<dbReference type="PANTHER" id="PTHR42695:SF5">
    <property type="entry name" value="GLUTAMINE AMIDOTRANSFERASE YLR126C-RELATED"/>
    <property type="match status" value="1"/>
</dbReference>
<dbReference type="RefSeq" id="WP_264280011.1">
    <property type="nucleotide sequence ID" value="NZ_CP107006.1"/>
</dbReference>